<dbReference type="PROSITE" id="PS51318">
    <property type="entry name" value="TAT"/>
    <property type="match status" value="1"/>
</dbReference>
<accession>A0A7X1B9L4</accession>
<dbReference type="SUPFAM" id="SSF56003">
    <property type="entry name" value="Molybdenum cofactor-binding domain"/>
    <property type="match status" value="2"/>
</dbReference>
<dbReference type="PIRSF" id="PIRSF036389">
    <property type="entry name" value="IOR_B"/>
    <property type="match status" value="1"/>
</dbReference>
<sequence length="734" mass="79474">MKNTTPEGIRRRDFVKASILAGGSLLLSAALPTRGLRAATASSSAFEPNFYIKITSEGLIRIISKNPEIGQGIKTSLPMIIAEELEAPWESVTVEQAGFVKDLPGWQGAGGSGATPGHYHAFRQIGAVGRTLLEQAAAKKWDIDVERCKARQGFVYDSETDKKVAYQELAEIAAELPVPDTSSVKLKDPKDFSLLGKRIPGVDNEAIVTGQALFGIDQQGEDLLYAAYVRNPVFGKKARTANIEEIKRLPGVVDAFIVDGTDDPFGLVSGIAIIAKDTWTTFRAQQSLQAVWSGPDASEQNSFLFAEEAAQLSSKEGQILREDGDVASVLSSAEKSIEASYHYPFIPHSNLEPQNTTALFKDGIMELWSPTQNPGNGHGLIKDLFGLSDEQVVIHITRIGGGFGRRLMSDFMCEAAAIAHRLPGKKIKLTWSREQDMRQDYYRAAGWHHLKGAVDSSGNISAWTNHFVTFGLNSDEHTGRGAGVSSDEFPIRFVPNAKLSQTILSTSIPMGWWRAPGSCSLAWVFQSFIDELAQLANTDPLEFKLNLLGEDRKVPSSGRGPDYDAGRMKNVLRLAATKAGWGQTLPRGEGLGLAFHFSHRGYVAVAAKVSVSQSGDLTVEKLVAGVDVGPIVNLSGAENQVQGSMLDALSSSLDQELTVENGQIRQGNFDEVPMLRISQSPKVEVVFEQSDNPPTGLGEPAFPPTAPAICNAIFAATGKRVRTLPLRKNDLSWS</sequence>
<name>A0A7X1B9L4_9BACT</name>
<dbReference type="Gene3D" id="3.30.365.10">
    <property type="entry name" value="Aldehyde oxidase/xanthine dehydrogenase, molybdopterin binding domain"/>
    <property type="match status" value="4"/>
</dbReference>
<dbReference type="RefSeq" id="WP_185662082.1">
    <property type="nucleotide sequence ID" value="NZ_CAWPOO010000013.1"/>
</dbReference>
<dbReference type="PANTHER" id="PTHR47495">
    <property type="entry name" value="ALDEHYDE DEHYDROGENASE"/>
    <property type="match status" value="1"/>
</dbReference>
<dbReference type="PANTHER" id="PTHR47495:SF3">
    <property type="entry name" value="BLR6219 PROTEIN"/>
    <property type="match status" value="1"/>
</dbReference>
<dbReference type="GO" id="GO:0016491">
    <property type="term" value="F:oxidoreductase activity"/>
    <property type="evidence" value="ECO:0007669"/>
    <property type="project" value="InterPro"/>
</dbReference>
<dbReference type="Pfam" id="PF20256">
    <property type="entry name" value="MoCoBD_2"/>
    <property type="match status" value="2"/>
</dbReference>
<dbReference type="InterPro" id="IPR006311">
    <property type="entry name" value="TAT_signal"/>
</dbReference>
<organism evidence="2 3">
    <name type="scientific">Pelagicoccus albus</name>
    <dbReference type="NCBI Taxonomy" id="415222"/>
    <lineage>
        <taxon>Bacteria</taxon>
        <taxon>Pseudomonadati</taxon>
        <taxon>Verrucomicrobiota</taxon>
        <taxon>Opitutia</taxon>
        <taxon>Puniceicoccales</taxon>
        <taxon>Pelagicoccaceae</taxon>
        <taxon>Pelagicoccus</taxon>
    </lineage>
</organism>
<dbReference type="SMART" id="SM01008">
    <property type="entry name" value="Ald_Xan_dh_C"/>
    <property type="match status" value="1"/>
</dbReference>
<dbReference type="InterPro" id="IPR000674">
    <property type="entry name" value="Ald_Oxase/Xan_DH_a/b"/>
</dbReference>
<protein>
    <submittedName>
        <fullName evidence="2">Xanthine dehydrogenase family protein molybdopterin-binding subunit</fullName>
    </submittedName>
</protein>
<reference evidence="2 3" key="1">
    <citation type="submission" date="2020-07" db="EMBL/GenBank/DDBJ databases">
        <authorList>
            <person name="Feng X."/>
        </authorList>
    </citation>
    <scope>NUCLEOTIDE SEQUENCE [LARGE SCALE GENOMIC DNA]</scope>
    <source>
        <strain evidence="2 3">JCM23202</strain>
    </source>
</reference>
<dbReference type="Pfam" id="PF02738">
    <property type="entry name" value="MoCoBD_1"/>
    <property type="match status" value="1"/>
</dbReference>
<evidence type="ECO:0000313" key="2">
    <source>
        <dbReference type="EMBL" id="MBC2608232.1"/>
    </source>
</evidence>
<dbReference type="InterPro" id="IPR052516">
    <property type="entry name" value="N-heterocyclic_Hydroxylase"/>
</dbReference>
<feature type="domain" description="Aldehyde oxidase/xanthine dehydrogenase a/b hammerhead" evidence="1">
    <location>
        <begin position="209"/>
        <end position="296"/>
    </location>
</feature>
<dbReference type="AlphaFoldDB" id="A0A7X1B9L4"/>
<dbReference type="InterPro" id="IPR037165">
    <property type="entry name" value="AldOxase/xan_DH_Mopterin-bd_sf"/>
</dbReference>
<gene>
    <name evidence="2" type="ORF">H5P27_19405</name>
</gene>
<evidence type="ECO:0000259" key="1">
    <source>
        <dbReference type="SMART" id="SM01008"/>
    </source>
</evidence>
<dbReference type="InterPro" id="IPR012368">
    <property type="entry name" value="OxRdtase_Mopterin-bd_su_IorB"/>
</dbReference>
<dbReference type="InterPro" id="IPR008274">
    <property type="entry name" value="AldOxase/xan_DH_MoCoBD1"/>
</dbReference>
<dbReference type="EMBL" id="JACHVC010000013">
    <property type="protein sequence ID" value="MBC2608232.1"/>
    <property type="molecule type" value="Genomic_DNA"/>
</dbReference>
<dbReference type="Proteomes" id="UP000526501">
    <property type="component" value="Unassembled WGS sequence"/>
</dbReference>
<keyword evidence="3" id="KW-1185">Reference proteome</keyword>
<proteinExistence type="predicted"/>
<dbReference type="InterPro" id="IPR046867">
    <property type="entry name" value="AldOxase/xan_DH_MoCoBD2"/>
</dbReference>
<comment type="caution">
    <text evidence="2">The sequence shown here is derived from an EMBL/GenBank/DDBJ whole genome shotgun (WGS) entry which is preliminary data.</text>
</comment>
<dbReference type="Gene3D" id="3.90.1170.50">
    <property type="entry name" value="Aldehyde oxidase/xanthine dehydrogenase, a/b hammerhead"/>
    <property type="match status" value="1"/>
</dbReference>
<evidence type="ECO:0000313" key="3">
    <source>
        <dbReference type="Proteomes" id="UP000526501"/>
    </source>
</evidence>